<feature type="signal peptide" evidence="5">
    <location>
        <begin position="1"/>
        <end position="20"/>
    </location>
</feature>
<evidence type="ECO:0000256" key="5">
    <source>
        <dbReference type="RuleBase" id="RU361235"/>
    </source>
</evidence>
<dbReference type="OrthoDB" id="19653at2759"/>
<keyword evidence="5" id="KW-0732">Signal</keyword>
<evidence type="ECO:0000259" key="6">
    <source>
        <dbReference type="Pfam" id="PF00135"/>
    </source>
</evidence>
<dbReference type="EC" id="3.1.1.-" evidence="5"/>
<dbReference type="InterPro" id="IPR019826">
    <property type="entry name" value="Carboxylesterase_B_AS"/>
</dbReference>
<keyword evidence="3 5" id="KW-0378">Hydrolase</keyword>
<dbReference type="PROSITE" id="PS00122">
    <property type="entry name" value="CARBOXYLESTERASE_B_1"/>
    <property type="match status" value="1"/>
</dbReference>
<dbReference type="InterPro" id="IPR002018">
    <property type="entry name" value="CarbesteraseB"/>
</dbReference>
<accession>A0A8J2LAU9</accession>
<dbReference type="EMBL" id="CAJVCH010441122">
    <property type="protein sequence ID" value="CAG7819169.1"/>
    <property type="molecule type" value="Genomic_DNA"/>
</dbReference>
<evidence type="ECO:0000256" key="2">
    <source>
        <dbReference type="ARBA" id="ARBA00022487"/>
    </source>
</evidence>
<gene>
    <name evidence="7" type="ORF">AFUS01_LOCUS29632</name>
</gene>
<comment type="similarity">
    <text evidence="1 5">Belongs to the type-B carboxylesterase/lipase family.</text>
</comment>
<dbReference type="PANTHER" id="PTHR43142:SF1">
    <property type="entry name" value="CARBOXYLIC ESTER HYDROLASE"/>
    <property type="match status" value="1"/>
</dbReference>
<dbReference type="AlphaFoldDB" id="A0A8J2LAU9"/>
<dbReference type="Proteomes" id="UP000708208">
    <property type="component" value="Unassembled WGS sequence"/>
</dbReference>
<protein>
    <recommendedName>
        <fullName evidence="5">Carboxylic ester hydrolase</fullName>
        <ecNumber evidence="5">3.1.1.-</ecNumber>
    </recommendedName>
</protein>
<dbReference type="PANTHER" id="PTHR43142">
    <property type="entry name" value="CARBOXYLIC ESTER HYDROLASE"/>
    <property type="match status" value="1"/>
</dbReference>
<keyword evidence="8" id="KW-1185">Reference proteome</keyword>
<keyword evidence="2" id="KW-0719">Serine esterase</keyword>
<dbReference type="Pfam" id="PF00135">
    <property type="entry name" value="COesterase"/>
    <property type="match status" value="1"/>
</dbReference>
<evidence type="ECO:0000256" key="4">
    <source>
        <dbReference type="ARBA" id="ARBA00023180"/>
    </source>
</evidence>
<evidence type="ECO:0000256" key="1">
    <source>
        <dbReference type="ARBA" id="ARBA00005964"/>
    </source>
</evidence>
<proteinExistence type="inferred from homology"/>
<keyword evidence="4" id="KW-0325">Glycoprotein</keyword>
<evidence type="ECO:0000313" key="7">
    <source>
        <dbReference type="EMBL" id="CAG7819169.1"/>
    </source>
</evidence>
<sequence length="496" mass="55207">MTRKILIKLLFLQIFKLISGNSPEVEILQGKLQGKTLVSRNGRPFSAFLSVPYGQAQRFQPPTMAGSWEGTLLATEYKAACAQSLWITHENIGDENCLNLQVFSPDLTASLPVMVFFHGGAFTIGTSNFLGSQYFMDEDVVIVMVNYRLGPFGFLSMQDEILPGNYGLKDQNMALRWVQKNIGKFGGNPGSVTLIGSSAGGASANFHMLSPQSAGLFHGIISQSGSSLNPWAMSRNPKEMARRLGKNVGCPIETSSEFLKCLLTKTTKEILDAMAPLTLWGIDPFAPFAVVIEPRIPGAFISEEPEYTMQNGGFNRVPVLMGVAAEEGLLMHSLYVLNVPPLLTDINENWKRVFPITLDYDEIYTNFTSKQQLEVSMKVRKFYFQDGPINAGKLNHLTNVYSDRFFFHGVRKAALAMAKHVPVYLYIFAHNRGDFSMIRLYGTDKILGVAHTDDLSFFFANYYRIAPDFVKGSVAEQVSKTCVKQWVTFARNKTPT</sequence>
<evidence type="ECO:0000256" key="3">
    <source>
        <dbReference type="ARBA" id="ARBA00022801"/>
    </source>
</evidence>
<evidence type="ECO:0000313" key="8">
    <source>
        <dbReference type="Proteomes" id="UP000708208"/>
    </source>
</evidence>
<name>A0A8J2LAU9_9HEXA</name>
<comment type="caution">
    <text evidence="7">The sequence shown here is derived from an EMBL/GenBank/DDBJ whole genome shotgun (WGS) entry which is preliminary data.</text>
</comment>
<feature type="domain" description="Carboxylesterase type B" evidence="6">
    <location>
        <begin position="22"/>
        <end position="495"/>
    </location>
</feature>
<reference evidence="7" key="1">
    <citation type="submission" date="2021-06" db="EMBL/GenBank/DDBJ databases">
        <authorList>
            <person name="Hodson N. C."/>
            <person name="Mongue J. A."/>
            <person name="Jaron S. K."/>
        </authorList>
    </citation>
    <scope>NUCLEOTIDE SEQUENCE</scope>
</reference>
<organism evidence="7 8">
    <name type="scientific">Allacma fusca</name>
    <dbReference type="NCBI Taxonomy" id="39272"/>
    <lineage>
        <taxon>Eukaryota</taxon>
        <taxon>Metazoa</taxon>
        <taxon>Ecdysozoa</taxon>
        <taxon>Arthropoda</taxon>
        <taxon>Hexapoda</taxon>
        <taxon>Collembola</taxon>
        <taxon>Symphypleona</taxon>
        <taxon>Sminthuridae</taxon>
        <taxon>Allacma</taxon>
    </lineage>
</organism>
<dbReference type="GO" id="GO:0052689">
    <property type="term" value="F:carboxylic ester hydrolase activity"/>
    <property type="evidence" value="ECO:0007669"/>
    <property type="project" value="UniProtKB-KW"/>
</dbReference>
<feature type="chain" id="PRO_5035488926" description="Carboxylic ester hydrolase" evidence="5">
    <location>
        <begin position="21"/>
        <end position="496"/>
    </location>
</feature>